<proteinExistence type="predicted"/>
<organism evidence="1">
    <name type="scientific">hydrothermal vent metagenome</name>
    <dbReference type="NCBI Taxonomy" id="652676"/>
    <lineage>
        <taxon>unclassified sequences</taxon>
        <taxon>metagenomes</taxon>
        <taxon>ecological metagenomes</taxon>
    </lineage>
</organism>
<dbReference type="GO" id="GO:0003677">
    <property type="term" value="F:DNA binding"/>
    <property type="evidence" value="ECO:0007669"/>
    <property type="project" value="InterPro"/>
</dbReference>
<protein>
    <submittedName>
        <fullName evidence="1">Prophage MuSo1, transcriptional regulator, Cro/CI family</fullName>
    </submittedName>
</protein>
<dbReference type="EMBL" id="FPHD01000025">
    <property type="protein sequence ID" value="SFV54368.1"/>
    <property type="molecule type" value="Genomic_DNA"/>
</dbReference>
<reference evidence="1" key="1">
    <citation type="submission" date="2016-10" db="EMBL/GenBank/DDBJ databases">
        <authorList>
            <person name="de Groot N.N."/>
        </authorList>
    </citation>
    <scope>NUCLEOTIDE SEQUENCE</scope>
</reference>
<dbReference type="AlphaFoldDB" id="A0A1W1BLG4"/>
<gene>
    <name evidence="1" type="ORF">MNB_SV-8-816</name>
</gene>
<name>A0A1W1BLG4_9ZZZZ</name>
<evidence type="ECO:0000313" key="1">
    <source>
        <dbReference type="EMBL" id="SFV54368.1"/>
    </source>
</evidence>
<accession>A0A1W1BLG4</accession>
<dbReference type="Gene3D" id="1.10.260.40">
    <property type="entry name" value="lambda repressor-like DNA-binding domains"/>
    <property type="match status" value="1"/>
</dbReference>
<dbReference type="InterPro" id="IPR010982">
    <property type="entry name" value="Lambda_DNA-bd_dom_sf"/>
</dbReference>
<sequence length="78" mass="9210">MIDFNDVMQRIKKILSIQTKKEKILDKDIALALGLDPQYYAVIKKRKKIPFESIAHFSHSHKLNMNWILLAQKPQYLT</sequence>